<dbReference type="InterPro" id="IPR022372">
    <property type="entry name" value="Accessory_SS_Asp1"/>
</dbReference>
<dbReference type="EMBL" id="JABASA010000016">
    <property type="protein sequence ID" value="NMD49573.1"/>
    <property type="molecule type" value="Genomic_DNA"/>
</dbReference>
<organism evidence="1 2">
    <name type="scientific">Streptococcus ratti</name>
    <dbReference type="NCBI Taxonomy" id="1341"/>
    <lineage>
        <taxon>Bacteria</taxon>
        <taxon>Bacillati</taxon>
        <taxon>Bacillota</taxon>
        <taxon>Bacilli</taxon>
        <taxon>Lactobacillales</taxon>
        <taxon>Streptococcaceae</taxon>
        <taxon>Streptococcus</taxon>
    </lineage>
</organism>
<name>A0A7X9LE40_STRRT</name>
<reference evidence="1 2" key="1">
    <citation type="submission" date="2020-04" db="EMBL/GenBank/DDBJ databases">
        <title>MicrobeNet Type strains.</title>
        <authorList>
            <person name="Nicholson A.C."/>
        </authorList>
    </citation>
    <scope>NUCLEOTIDE SEQUENCE [LARGE SCALE GENOMIC DNA]</scope>
    <source>
        <strain evidence="1 2">DSM 22768</strain>
    </source>
</reference>
<protein>
    <submittedName>
        <fullName evidence="1">Accessory Sec system protein Asp1</fullName>
    </submittedName>
</protein>
<comment type="caution">
    <text evidence="1">The sequence shown here is derived from an EMBL/GenBank/DDBJ whole genome shotgun (WGS) entry which is preliminary data.</text>
</comment>
<gene>
    <name evidence="1" type="primary">asp1</name>
    <name evidence="1" type="ORF">HHO37_07845</name>
</gene>
<evidence type="ECO:0000313" key="1">
    <source>
        <dbReference type="EMBL" id="NMD49573.1"/>
    </source>
</evidence>
<dbReference type="NCBIfam" id="TIGR03713">
    <property type="entry name" value="acc_sec_asp1"/>
    <property type="match status" value="1"/>
</dbReference>
<accession>A0A7X9LE40</accession>
<dbReference type="Proteomes" id="UP000532121">
    <property type="component" value="Unassembled WGS sequence"/>
</dbReference>
<sequence>MFYFVPSWYNPSRTWYDTTKAWYDGKDSIQFDDTLSQMRMFQSSKEPLTALVLNYAPNLRYFLHKNDLLEIPYFSVFDDIQGIGAVKTKIIDFKDLTWPQEIEFIYTPFSIQAYLGKDLFAKVDFGEDGQVIWIDYYIDGFLQRKCVFDDRGFLSSIIYYTKEGAAYYQEYLDYDGQWQIREYLLPKDKHVQINPNVQERFKRDFYADIEDLIFERTFDFFSEQVKQEDTLVVASDKRHNDLILSMVTNQQLILSFFKNRYPIKTDSDRHLAEALPQADLVLSDSSTLAEQLQSNGVRVQHLSPFDARLTLGESQHIQDLILYVLLDGFSQEMLSSVLPQFFQLLMENENVKILFVSYDNDKAYLNTVKDNIQTAFERFKEQESCFGDFFFEDVFEIADGSERDSSKRISLLSLYSEYEIIQVLNTVRLIIDLGDEPDLYTQIAGISAGIPQINKTANEFVEHKKNGCIIETSEDLKAALDYFLKGLKNWNESLVYSVQKISDYTSGKLVQKIKDSLMTDGKENE</sequence>
<dbReference type="AlphaFoldDB" id="A0A7X9LE40"/>
<dbReference type="Pfam" id="PF16993">
    <property type="entry name" value="Asp1"/>
    <property type="match status" value="1"/>
</dbReference>
<dbReference type="GO" id="GO:0015031">
    <property type="term" value="P:protein transport"/>
    <property type="evidence" value="ECO:0007669"/>
    <property type="project" value="InterPro"/>
</dbReference>
<proteinExistence type="predicted"/>
<evidence type="ECO:0000313" key="2">
    <source>
        <dbReference type="Proteomes" id="UP000532121"/>
    </source>
</evidence>
<dbReference type="RefSeq" id="WP_193523792.1">
    <property type="nucleotide sequence ID" value="NZ_JABASA010000016.1"/>
</dbReference>